<evidence type="ECO:0000313" key="3">
    <source>
        <dbReference type="Proteomes" id="UP000198728"/>
    </source>
</evidence>
<dbReference type="InterPro" id="IPR007332">
    <property type="entry name" value="DUF411"/>
</dbReference>
<evidence type="ECO:0000256" key="1">
    <source>
        <dbReference type="SAM" id="SignalP"/>
    </source>
</evidence>
<sequence>MKTLALSLALLTAAPAFAGEAITVYRDPSCGCCSAWATYMEKKGFDVTIVNDTNVAARAMAAGVPEPGLSCHHAEVGGYGVHGHIPAEIVDRLLAERPAISGLVLPGMPQNSPGMSPDKVGTLKVYSYAPEGVAVYSNE</sequence>
<reference evidence="2 3" key="1">
    <citation type="submission" date="2016-10" db="EMBL/GenBank/DDBJ databases">
        <authorList>
            <person name="de Groot N.N."/>
        </authorList>
    </citation>
    <scope>NUCLEOTIDE SEQUENCE [LARGE SCALE GENOMIC DNA]</scope>
    <source>
        <strain evidence="2 3">DSM 19548</strain>
    </source>
</reference>
<dbReference type="EMBL" id="FOLG01000010">
    <property type="protein sequence ID" value="SFC87017.1"/>
    <property type="molecule type" value="Genomic_DNA"/>
</dbReference>
<proteinExistence type="predicted"/>
<gene>
    <name evidence="2" type="ORF">SAMN04488094_110128</name>
</gene>
<dbReference type="RefSeq" id="WP_093361702.1">
    <property type="nucleotide sequence ID" value="NZ_FOLG01000010.1"/>
</dbReference>
<dbReference type="Pfam" id="PF04214">
    <property type="entry name" value="DUF411"/>
    <property type="match status" value="1"/>
</dbReference>
<name>A0A1I1MNF4_9RHOB</name>
<protein>
    <submittedName>
        <fullName evidence="2">Uncharacterized conserved protein</fullName>
    </submittedName>
</protein>
<organism evidence="2 3">
    <name type="scientific">Tropicimonas isoalkanivorans</name>
    <dbReference type="NCBI Taxonomy" id="441112"/>
    <lineage>
        <taxon>Bacteria</taxon>
        <taxon>Pseudomonadati</taxon>
        <taxon>Pseudomonadota</taxon>
        <taxon>Alphaproteobacteria</taxon>
        <taxon>Rhodobacterales</taxon>
        <taxon>Roseobacteraceae</taxon>
        <taxon>Tropicimonas</taxon>
    </lineage>
</organism>
<dbReference type="Proteomes" id="UP000198728">
    <property type="component" value="Unassembled WGS sequence"/>
</dbReference>
<dbReference type="AlphaFoldDB" id="A0A1I1MNF4"/>
<dbReference type="STRING" id="441112.SAMN04488094_110128"/>
<keyword evidence="1" id="KW-0732">Signal</keyword>
<accession>A0A1I1MNF4</accession>
<evidence type="ECO:0000313" key="2">
    <source>
        <dbReference type="EMBL" id="SFC87017.1"/>
    </source>
</evidence>
<dbReference type="OrthoDB" id="14727at2"/>
<keyword evidence="3" id="KW-1185">Reference proteome</keyword>
<feature type="chain" id="PRO_5011515059" evidence="1">
    <location>
        <begin position="19"/>
        <end position="139"/>
    </location>
</feature>
<feature type="signal peptide" evidence="1">
    <location>
        <begin position="1"/>
        <end position="18"/>
    </location>
</feature>